<dbReference type="SUPFAM" id="SSF55347">
    <property type="entry name" value="Glyceraldehyde-3-phosphate dehydrogenase-like, C-terminal domain"/>
    <property type="match status" value="1"/>
</dbReference>
<dbReference type="SUPFAM" id="SSF51735">
    <property type="entry name" value="NAD(P)-binding Rossmann-fold domains"/>
    <property type="match status" value="1"/>
</dbReference>
<evidence type="ECO:0008006" key="5">
    <source>
        <dbReference type="Google" id="ProtNLM"/>
    </source>
</evidence>
<dbReference type="PANTHER" id="PTHR43818:SF11">
    <property type="entry name" value="BCDNA.GH03377"/>
    <property type="match status" value="1"/>
</dbReference>
<evidence type="ECO:0000259" key="3">
    <source>
        <dbReference type="Pfam" id="PF22725"/>
    </source>
</evidence>
<dbReference type="AlphaFoldDB" id="A0A382LRI3"/>
<feature type="non-terminal residue" evidence="4">
    <location>
        <position position="347"/>
    </location>
</feature>
<organism evidence="4">
    <name type="scientific">marine metagenome</name>
    <dbReference type="NCBI Taxonomy" id="408172"/>
    <lineage>
        <taxon>unclassified sequences</taxon>
        <taxon>metagenomes</taxon>
        <taxon>ecological metagenomes</taxon>
    </lineage>
</organism>
<dbReference type="Pfam" id="PF01408">
    <property type="entry name" value="GFO_IDH_MocA"/>
    <property type="match status" value="1"/>
</dbReference>
<dbReference type="EMBL" id="UINC01088272">
    <property type="protein sequence ID" value="SVC38345.1"/>
    <property type="molecule type" value="Genomic_DNA"/>
</dbReference>
<name>A0A382LRI3_9ZZZZ</name>
<gene>
    <name evidence="4" type="ORF">METZ01_LOCUS291199</name>
</gene>
<dbReference type="PANTHER" id="PTHR43818">
    <property type="entry name" value="BCDNA.GH03377"/>
    <property type="match status" value="1"/>
</dbReference>
<dbReference type="InterPro" id="IPR000683">
    <property type="entry name" value="Gfo/Idh/MocA-like_OxRdtase_N"/>
</dbReference>
<dbReference type="GO" id="GO:0016491">
    <property type="term" value="F:oxidoreductase activity"/>
    <property type="evidence" value="ECO:0007669"/>
    <property type="project" value="UniProtKB-KW"/>
</dbReference>
<sequence length="347" mass="39158">MEEVRIAVVGLGHRAHAWIRLLQRISGYRIVAVCDPIEALLEPARAAIEYGGDVSATTRYEELLADETVDAVALCVRCEEQGALAAMALEAGKHVNSEVPAAHTMEDCWRIVLATERSGKVYQLAEQTRYWGFVDAWRQIVEEGQIGRVTFCEGQYIGYYGTRMFFQDTKSGRHCEIDELPAYPDAQPTWIQRMPPIHYLPHELSPMLKVLDDRVTEVACMSTGSPSYAHPEITAPDMQVALMKTEKDALLRMATGFTQPVSHARGHHWYQVMGTNGSVEWARSGRDRPKMWRADNQQHDMADMDWRFERTDAPAEARASGHGDADYYVHAAFRDAVLGRQELSFDV</sequence>
<accession>A0A382LRI3</accession>
<evidence type="ECO:0000256" key="1">
    <source>
        <dbReference type="ARBA" id="ARBA00023002"/>
    </source>
</evidence>
<dbReference type="Gene3D" id="3.40.50.720">
    <property type="entry name" value="NAD(P)-binding Rossmann-like Domain"/>
    <property type="match status" value="1"/>
</dbReference>
<evidence type="ECO:0000313" key="4">
    <source>
        <dbReference type="EMBL" id="SVC38345.1"/>
    </source>
</evidence>
<dbReference type="GO" id="GO:0000166">
    <property type="term" value="F:nucleotide binding"/>
    <property type="evidence" value="ECO:0007669"/>
    <property type="project" value="InterPro"/>
</dbReference>
<reference evidence="4" key="1">
    <citation type="submission" date="2018-05" db="EMBL/GenBank/DDBJ databases">
        <authorList>
            <person name="Lanie J.A."/>
            <person name="Ng W.-L."/>
            <person name="Kazmierczak K.M."/>
            <person name="Andrzejewski T.M."/>
            <person name="Davidsen T.M."/>
            <person name="Wayne K.J."/>
            <person name="Tettelin H."/>
            <person name="Glass J.I."/>
            <person name="Rusch D."/>
            <person name="Podicherti R."/>
            <person name="Tsui H.-C.T."/>
            <person name="Winkler M.E."/>
        </authorList>
    </citation>
    <scope>NUCLEOTIDE SEQUENCE</scope>
</reference>
<dbReference type="InterPro" id="IPR050463">
    <property type="entry name" value="Gfo/Idh/MocA_oxidrdct_glycsds"/>
</dbReference>
<dbReference type="Gene3D" id="3.30.360.10">
    <property type="entry name" value="Dihydrodipicolinate Reductase, domain 2"/>
    <property type="match status" value="1"/>
</dbReference>
<proteinExistence type="predicted"/>
<dbReference type="Pfam" id="PF22725">
    <property type="entry name" value="GFO_IDH_MocA_C3"/>
    <property type="match status" value="1"/>
</dbReference>
<protein>
    <recommendedName>
        <fullName evidence="5">Gfo/Idh/MocA-like oxidoreductase N-terminal domain-containing protein</fullName>
    </recommendedName>
</protein>
<evidence type="ECO:0000259" key="2">
    <source>
        <dbReference type="Pfam" id="PF01408"/>
    </source>
</evidence>
<feature type="domain" description="Gfo/Idh/MocA-like oxidoreductase N-terminal" evidence="2">
    <location>
        <begin position="4"/>
        <end position="124"/>
    </location>
</feature>
<feature type="domain" description="GFO/IDH/MocA-like oxidoreductase" evidence="3">
    <location>
        <begin position="137"/>
        <end position="280"/>
    </location>
</feature>
<dbReference type="InterPro" id="IPR055170">
    <property type="entry name" value="GFO_IDH_MocA-like_dom"/>
</dbReference>
<dbReference type="InterPro" id="IPR036291">
    <property type="entry name" value="NAD(P)-bd_dom_sf"/>
</dbReference>
<keyword evidence="1" id="KW-0560">Oxidoreductase</keyword>